<evidence type="ECO:0000259" key="5">
    <source>
        <dbReference type="Pfam" id="PF00155"/>
    </source>
</evidence>
<gene>
    <name evidence="6" type="ORF">F6R98_06935</name>
</gene>
<organism evidence="6 7">
    <name type="scientific">Candidatus Methylospira mobilis</name>
    <dbReference type="NCBI Taxonomy" id="1808979"/>
    <lineage>
        <taxon>Bacteria</taxon>
        <taxon>Pseudomonadati</taxon>
        <taxon>Pseudomonadota</taxon>
        <taxon>Gammaproteobacteria</taxon>
        <taxon>Methylococcales</taxon>
        <taxon>Methylococcaceae</taxon>
        <taxon>Candidatus Methylospira</taxon>
    </lineage>
</organism>
<dbReference type="InterPro" id="IPR015422">
    <property type="entry name" value="PyrdxlP-dep_Trfase_small"/>
</dbReference>
<dbReference type="GO" id="GO:0005737">
    <property type="term" value="C:cytoplasm"/>
    <property type="evidence" value="ECO:0007669"/>
    <property type="project" value="TreeGrafter"/>
</dbReference>
<feature type="domain" description="Aminotransferase class I/classII large" evidence="5">
    <location>
        <begin position="26"/>
        <end position="376"/>
    </location>
</feature>
<evidence type="ECO:0000313" key="7">
    <source>
        <dbReference type="Proteomes" id="UP000325755"/>
    </source>
</evidence>
<dbReference type="NCBIfam" id="NF006488">
    <property type="entry name" value="PRK08912.1"/>
    <property type="match status" value="1"/>
</dbReference>
<dbReference type="GO" id="GO:0016212">
    <property type="term" value="F:kynurenine-oxoglutarate transaminase activity"/>
    <property type="evidence" value="ECO:0007669"/>
    <property type="project" value="TreeGrafter"/>
</dbReference>
<dbReference type="GO" id="GO:0030170">
    <property type="term" value="F:pyridoxal phosphate binding"/>
    <property type="evidence" value="ECO:0007669"/>
    <property type="project" value="InterPro"/>
</dbReference>
<dbReference type="SUPFAM" id="SSF53383">
    <property type="entry name" value="PLP-dependent transferases"/>
    <property type="match status" value="1"/>
</dbReference>
<reference evidence="6 7" key="1">
    <citation type="submission" date="2019-09" db="EMBL/GenBank/DDBJ databases">
        <title>Ecophysiology of the spiral-shaped methanotroph Methylospira mobilis as revealed by the complete genome sequence.</title>
        <authorList>
            <person name="Oshkin I.Y."/>
            <person name="Dedysh S.N."/>
            <person name="Miroshnikov K."/>
            <person name="Danilova O.V."/>
            <person name="Hakobyan A."/>
            <person name="Liesack W."/>
        </authorList>
    </citation>
    <scope>NUCLEOTIDE SEQUENCE [LARGE SCALE GENOMIC DNA]</scope>
    <source>
        <strain evidence="6 7">Shm1</strain>
    </source>
</reference>
<keyword evidence="4" id="KW-0663">Pyridoxal phosphate</keyword>
<dbReference type="KEGG" id="mmob:F6R98_06935"/>
<dbReference type="AlphaFoldDB" id="A0A5Q0BJN3"/>
<accession>A0A5Q0BJN3</accession>
<evidence type="ECO:0000256" key="1">
    <source>
        <dbReference type="ARBA" id="ARBA00001933"/>
    </source>
</evidence>
<protein>
    <submittedName>
        <fullName evidence="6">Aminotransferase</fullName>
    </submittedName>
</protein>
<dbReference type="OrthoDB" id="9763453at2"/>
<dbReference type="InParanoid" id="A0A5Q0BJN3"/>
<dbReference type="InterPro" id="IPR051326">
    <property type="entry name" value="Kynurenine-oxoglutarate_AT"/>
</dbReference>
<keyword evidence="3 6" id="KW-0808">Transferase</keyword>
<dbReference type="PANTHER" id="PTHR43807:SF20">
    <property type="entry name" value="FI04487P"/>
    <property type="match status" value="1"/>
</dbReference>
<dbReference type="InterPro" id="IPR015421">
    <property type="entry name" value="PyrdxlP-dep_Trfase_major"/>
</dbReference>
<keyword evidence="7" id="KW-1185">Reference proteome</keyword>
<evidence type="ECO:0000256" key="2">
    <source>
        <dbReference type="ARBA" id="ARBA00022576"/>
    </source>
</evidence>
<dbReference type="Proteomes" id="UP000325755">
    <property type="component" value="Chromosome"/>
</dbReference>
<dbReference type="CDD" id="cd00609">
    <property type="entry name" value="AAT_like"/>
    <property type="match status" value="1"/>
</dbReference>
<dbReference type="InterPro" id="IPR004839">
    <property type="entry name" value="Aminotransferase_I/II_large"/>
</dbReference>
<comment type="cofactor">
    <cofactor evidence="1">
        <name>pyridoxal 5'-phosphate</name>
        <dbReference type="ChEBI" id="CHEBI:597326"/>
    </cofactor>
</comment>
<dbReference type="Gene3D" id="3.40.640.10">
    <property type="entry name" value="Type I PLP-dependent aspartate aminotransferase-like (Major domain)"/>
    <property type="match status" value="1"/>
</dbReference>
<dbReference type="EMBL" id="CP044205">
    <property type="protein sequence ID" value="QFY42394.1"/>
    <property type="molecule type" value="Genomic_DNA"/>
</dbReference>
<evidence type="ECO:0000256" key="4">
    <source>
        <dbReference type="ARBA" id="ARBA00022898"/>
    </source>
</evidence>
<evidence type="ECO:0000256" key="3">
    <source>
        <dbReference type="ARBA" id="ARBA00022679"/>
    </source>
</evidence>
<dbReference type="PANTHER" id="PTHR43807">
    <property type="entry name" value="FI04487P"/>
    <property type="match status" value="1"/>
</dbReference>
<dbReference type="Gene3D" id="3.90.1150.10">
    <property type="entry name" value="Aspartate Aminotransferase, domain 1"/>
    <property type="match status" value="1"/>
</dbReference>
<dbReference type="FunCoup" id="A0A5Q0BJN3">
    <property type="interactions" value="484"/>
</dbReference>
<dbReference type="Pfam" id="PF00155">
    <property type="entry name" value="Aminotran_1_2"/>
    <property type="match status" value="1"/>
</dbReference>
<name>A0A5Q0BJN3_9GAMM</name>
<evidence type="ECO:0000313" key="6">
    <source>
        <dbReference type="EMBL" id="QFY42394.1"/>
    </source>
</evidence>
<sequence length="386" mass="41809">MNSIFSNLGTTIFETMSGLAVKHAAINLGQGFPEGLEPAPLLEYLAACAQAAPHQYPSMMGTMALRQAVARHEHSYWGYQPDPATEVMVTSGATEALAASLLALIEPGDKVLVLEPLYDSYLPIIRRGGGVPVCVRLEAPYWTLPREPIEAAFRQGVKVLIVNSPTNPSGKVFSFDELRFLADLACRYDATVISDEVYEHLTYDEQRHIPLSTLPGMAERTVKIGSAGKIFSVTGWKVGWIVAAPKLLGVIAKAHQFLTFTTPPMLQAAVAWGLDTQAEYYTTLATILAARRDRLSLGLSGAGFSVLPASGSYFLTADYLALTTQPDDVAFCMQLVERVGVAAIPVSAFYAENIPTGSIRFCFAKTDQAIDEAVIRLQAWRDGGKC</sequence>
<dbReference type="RefSeq" id="WP_153248375.1">
    <property type="nucleotide sequence ID" value="NZ_CP044205.1"/>
</dbReference>
<keyword evidence="2 6" id="KW-0032">Aminotransferase</keyword>
<dbReference type="InterPro" id="IPR015424">
    <property type="entry name" value="PyrdxlP-dep_Trfase"/>
</dbReference>
<proteinExistence type="predicted"/>